<dbReference type="PROSITE" id="PS00018">
    <property type="entry name" value="EF_HAND_1"/>
    <property type="match status" value="3"/>
</dbReference>
<proteinExistence type="inferred from homology"/>
<feature type="signal peptide" evidence="7">
    <location>
        <begin position="1"/>
        <end position="16"/>
    </location>
</feature>
<evidence type="ECO:0000256" key="2">
    <source>
        <dbReference type="ARBA" id="ARBA00022707"/>
    </source>
</evidence>
<gene>
    <name evidence="9" type="ORF">DPMN_150466</name>
</gene>
<dbReference type="Proteomes" id="UP000828390">
    <property type="component" value="Unassembled WGS sequence"/>
</dbReference>
<dbReference type="PANTHER" id="PTHR23055:SF178">
    <property type="entry name" value="NEUROCALCIN HOMOLOG"/>
    <property type="match status" value="1"/>
</dbReference>
<evidence type="ECO:0000256" key="1">
    <source>
        <dbReference type="ARBA" id="ARBA00006049"/>
    </source>
</evidence>
<feature type="domain" description="EF-hand" evidence="8">
    <location>
        <begin position="45"/>
        <end position="80"/>
    </location>
</feature>
<evidence type="ECO:0000313" key="9">
    <source>
        <dbReference type="EMBL" id="KAH3796889.1"/>
    </source>
</evidence>
<reference evidence="9" key="2">
    <citation type="submission" date="2020-11" db="EMBL/GenBank/DDBJ databases">
        <authorList>
            <person name="McCartney M.A."/>
            <person name="Auch B."/>
            <person name="Kono T."/>
            <person name="Mallez S."/>
            <person name="Becker A."/>
            <person name="Gohl D.M."/>
            <person name="Silverstein K.A.T."/>
            <person name="Koren S."/>
            <person name="Bechman K.B."/>
            <person name="Herman A."/>
            <person name="Abrahante J.E."/>
            <person name="Garbe J."/>
        </authorList>
    </citation>
    <scope>NUCLEOTIDE SEQUENCE</scope>
    <source>
        <strain evidence="9">Duluth1</strain>
        <tissue evidence="9">Whole animal</tissue>
    </source>
</reference>
<organism evidence="9 10">
    <name type="scientific">Dreissena polymorpha</name>
    <name type="common">Zebra mussel</name>
    <name type="synonym">Mytilus polymorpha</name>
    <dbReference type="NCBI Taxonomy" id="45954"/>
    <lineage>
        <taxon>Eukaryota</taxon>
        <taxon>Metazoa</taxon>
        <taxon>Spiralia</taxon>
        <taxon>Lophotrochozoa</taxon>
        <taxon>Mollusca</taxon>
        <taxon>Bivalvia</taxon>
        <taxon>Autobranchia</taxon>
        <taxon>Heteroconchia</taxon>
        <taxon>Euheterodonta</taxon>
        <taxon>Imparidentia</taxon>
        <taxon>Neoheterodontei</taxon>
        <taxon>Myida</taxon>
        <taxon>Dreissenoidea</taxon>
        <taxon>Dreissenidae</taxon>
        <taxon>Dreissena</taxon>
    </lineage>
</organism>
<dbReference type="OrthoDB" id="6041188at2759"/>
<evidence type="ECO:0000256" key="5">
    <source>
        <dbReference type="ARBA" id="ARBA00022837"/>
    </source>
</evidence>
<protein>
    <recommendedName>
        <fullName evidence="8">EF-hand domain-containing protein</fullName>
    </recommendedName>
</protein>
<feature type="domain" description="EF-hand" evidence="8">
    <location>
        <begin position="153"/>
        <end position="188"/>
    </location>
</feature>
<keyword evidence="3" id="KW-0479">Metal-binding</keyword>
<keyword evidence="4" id="KW-0677">Repeat</keyword>
<sequence>MNLLLIFILLLGTIYSQGPNTDRPDIYGLINMLYLKADANLDGQITRAELSDVFQAFDKNSDGTVTNGEFEELWMALTSQTQALANANFHLADLNDDKVIDQKDYPIVYTVFDLNHDGAVSSREFVQKWEDIVRETPFAVLFERSDKNHDEFLTQAEFRTFFQSFDMDGNHRIDNREFDAGWAHADFALQSDADSLFRYIDSNGDHYITDADMDKLFGQYNANADDKLSLQEIIVMKSLLMLNPVGPGGK</sequence>
<dbReference type="InterPro" id="IPR011992">
    <property type="entry name" value="EF-hand-dom_pair"/>
</dbReference>
<evidence type="ECO:0000256" key="4">
    <source>
        <dbReference type="ARBA" id="ARBA00022737"/>
    </source>
</evidence>
<evidence type="ECO:0000256" key="6">
    <source>
        <dbReference type="ARBA" id="ARBA00023288"/>
    </source>
</evidence>
<dbReference type="PROSITE" id="PS50222">
    <property type="entry name" value="EF_HAND_2"/>
    <property type="match status" value="2"/>
</dbReference>
<keyword evidence="6" id="KW-0449">Lipoprotein</keyword>
<evidence type="ECO:0000256" key="7">
    <source>
        <dbReference type="SAM" id="SignalP"/>
    </source>
</evidence>
<dbReference type="SMART" id="SM00054">
    <property type="entry name" value="EFh"/>
    <property type="match status" value="3"/>
</dbReference>
<keyword evidence="2" id="KW-0519">Myristate</keyword>
<keyword evidence="7" id="KW-0732">Signal</keyword>
<evidence type="ECO:0000256" key="3">
    <source>
        <dbReference type="ARBA" id="ARBA00022723"/>
    </source>
</evidence>
<dbReference type="Gene3D" id="1.10.238.10">
    <property type="entry name" value="EF-hand"/>
    <property type="match status" value="3"/>
</dbReference>
<accession>A0A9D4FFS4</accession>
<comment type="caution">
    <text evidence="9">The sequence shown here is derived from an EMBL/GenBank/DDBJ whole genome shotgun (WGS) entry which is preliminary data.</text>
</comment>
<feature type="chain" id="PRO_5039588920" description="EF-hand domain-containing protein" evidence="7">
    <location>
        <begin position="17"/>
        <end position="250"/>
    </location>
</feature>
<comment type="similarity">
    <text evidence="1">Belongs to the recoverin family.</text>
</comment>
<dbReference type="AlphaFoldDB" id="A0A9D4FFS4"/>
<evidence type="ECO:0000259" key="8">
    <source>
        <dbReference type="PROSITE" id="PS50222"/>
    </source>
</evidence>
<dbReference type="InterPro" id="IPR018247">
    <property type="entry name" value="EF_Hand_1_Ca_BS"/>
</dbReference>
<keyword evidence="10" id="KW-1185">Reference proteome</keyword>
<dbReference type="EMBL" id="JAIWYP010000007">
    <property type="protein sequence ID" value="KAH3796889.1"/>
    <property type="molecule type" value="Genomic_DNA"/>
</dbReference>
<name>A0A9D4FFS4_DREPO</name>
<dbReference type="Pfam" id="PF13202">
    <property type="entry name" value="EF-hand_5"/>
    <property type="match status" value="2"/>
</dbReference>
<reference evidence="9" key="1">
    <citation type="journal article" date="2019" name="bioRxiv">
        <title>The Genome of the Zebra Mussel, Dreissena polymorpha: A Resource for Invasive Species Research.</title>
        <authorList>
            <person name="McCartney M.A."/>
            <person name="Auch B."/>
            <person name="Kono T."/>
            <person name="Mallez S."/>
            <person name="Zhang Y."/>
            <person name="Obille A."/>
            <person name="Becker A."/>
            <person name="Abrahante J.E."/>
            <person name="Garbe J."/>
            <person name="Badalamenti J.P."/>
            <person name="Herman A."/>
            <person name="Mangelson H."/>
            <person name="Liachko I."/>
            <person name="Sullivan S."/>
            <person name="Sone E.D."/>
            <person name="Koren S."/>
            <person name="Silverstein K.A.T."/>
            <person name="Beckman K.B."/>
            <person name="Gohl D.M."/>
        </authorList>
    </citation>
    <scope>NUCLEOTIDE SEQUENCE</scope>
    <source>
        <strain evidence="9">Duluth1</strain>
        <tissue evidence="9">Whole animal</tissue>
    </source>
</reference>
<keyword evidence="5" id="KW-0106">Calcium</keyword>
<dbReference type="InterPro" id="IPR028846">
    <property type="entry name" value="Recoverin"/>
</dbReference>
<dbReference type="PANTHER" id="PTHR23055">
    <property type="entry name" value="CALCIUM BINDING PROTEINS"/>
    <property type="match status" value="1"/>
</dbReference>
<dbReference type="SUPFAM" id="SSF47473">
    <property type="entry name" value="EF-hand"/>
    <property type="match status" value="2"/>
</dbReference>
<dbReference type="InterPro" id="IPR002048">
    <property type="entry name" value="EF_hand_dom"/>
</dbReference>
<dbReference type="GO" id="GO:0005509">
    <property type="term" value="F:calcium ion binding"/>
    <property type="evidence" value="ECO:0007669"/>
    <property type="project" value="InterPro"/>
</dbReference>
<evidence type="ECO:0000313" key="10">
    <source>
        <dbReference type="Proteomes" id="UP000828390"/>
    </source>
</evidence>